<keyword evidence="2" id="KW-1015">Disulfide bond</keyword>
<dbReference type="InterPro" id="IPR000562">
    <property type="entry name" value="FN_type2_dom"/>
</dbReference>
<dbReference type="SUPFAM" id="SSF57440">
    <property type="entry name" value="Kringle-like"/>
    <property type="match status" value="1"/>
</dbReference>
<organism evidence="5 6">
    <name type="scientific">Symbiodinium natans</name>
    <dbReference type="NCBI Taxonomy" id="878477"/>
    <lineage>
        <taxon>Eukaryota</taxon>
        <taxon>Sar</taxon>
        <taxon>Alveolata</taxon>
        <taxon>Dinophyceae</taxon>
        <taxon>Suessiales</taxon>
        <taxon>Symbiodiniaceae</taxon>
        <taxon>Symbiodinium</taxon>
    </lineage>
</organism>
<keyword evidence="6" id="KW-1185">Reference proteome</keyword>
<evidence type="ECO:0000256" key="2">
    <source>
        <dbReference type="ARBA" id="ARBA00023157"/>
    </source>
</evidence>
<evidence type="ECO:0000256" key="3">
    <source>
        <dbReference type="SAM" id="MobiDB-lite"/>
    </source>
</evidence>
<evidence type="ECO:0000313" key="6">
    <source>
        <dbReference type="Proteomes" id="UP000604046"/>
    </source>
</evidence>
<feature type="region of interest" description="Disordered" evidence="3">
    <location>
        <begin position="1"/>
        <end position="56"/>
    </location>
</feature>
<dbReference type="EMBL" id="CAJNDS010002227">
    <property type="protein sequence ID" value="CAE7382533.1"/>
    <property type="molecule type" value="Genomic_DNA"/>
</dbReference>
<accession>A0A812Q9K2</accession>
<dbReference type="SMART" id="SM00059">
    <property type="entry name" value="FN2"/>
    <property type="match status" value="1"/>
</dbReference>
<evidence type="ECO:0000256" key="1">
    <source>
        <dbReference type="ARBA" id="ARBA00022737"/>
    </source>
</evidence>
<feature type="compositionally biased region" description="Basic and acidic residues" evidence="3">
    <location>
        <begin position="43"/>
        <end position="55"/>
    </location>
</feature>
<evidence type="ECO:0000259" key="4">
    <source>
        <dbReference type="PROSITE" id="PS51092"/>
    </source>
</evidence>
<dbReference type="PROSITE" id="PS51092">
    <property type="entry name" value="FN2_2"/>
    <property type="match status" value="1"/>
</dbReference>
<dbReference type="Proteomes" id="UP000604046">
    <property type="component" value="Unassembled WGS sequence"/>
</dbReference>
<dbReference type="InterPro" id="IPR013806">
    <property type="entry name" value="Kringle-like"/>
</dbReference>
<feature type="domain" description="Fibronectin type-II" evidence="4">
    <location>
        <begin position="279"/>
        <end position="326"/>
    </location>
</feature>
<name>A0A812Q9K2_9DINO</name>
<dbReference type="Gene3D" id="2.10.10.10">
    <property type="entry name" value="Fibronectin, type II, collagen-binding"/>
    <property type="match status" value="1"/>
</dbReference>
<protein>
    <submittedName>
        <fullName evidence="5">MMP9 protein</fullName>
    </submittedName>
</protein>
<evidence type="ECO:0000313" key="5">
    <source>
        <dbReference type="EMBL" id="CAE7382533.1"/>
    </source>
</evidence>
<dbReference type="CDD" id="cd00062">
    <property type="entry name" value="FN2"/>
    <property type="match status" value="1"/>
</dbReference>
<gene>
    <name evidence="5" type="primary">MMP9</name>
    <name evidence="5" type="ORF">SNAT2548_LOCUS20877</name>
</gene>
<dbReference type="OrthoDB" id="406838at2759"/>
<keyword evidence="1" id="KW-0677">Repeat</keyword>
<dbReference type="Pfam" id="PF00040">
    <property type="entry name" value="fn2"/>
    <property type="match status" value="1"/>
</dbReference>
<proteinExistence type="predicted"/>
<comment type="caution">
    <text evidence="5">The sequence shown here is derived from an EMBL/GenBank/DDBJ whole genome shotgun (WGS) entry which is preliminary data.</text>
</comment>
<sequence>MSTSEVSMQAEAPEPLESGVQDAQMSGTPDVQEGPKKRRPGRREREQLKGSKMQDADLQCDLQPGQSLKWRPPHVLLGCTLVLLLVGGASLACSFREDPKVRLLKVQQQEILDAENRHLAKLKQPAEIMQKTLDGVLNQTRQEAVDHEAVISKLDSERFHVQHGAWKFSCNAADLEASARAKLVGFPEPVVEKILGSLLFDLQASADKKDFSLDGRSSVGHMYRHRLQSAQSNGVVSVALMVYGVDFDMKKVVDHYEEIEEPVYETAPGPTKRCTTRSVNGPLCVFPFWYKGIHYSRCTTAAKGLLWCATSTYEDGSMYHWDYCGDKEDCQEETSESPEMVRKFVGMAKKKFPVYSHRALPEGVSEGDLDRALDYVSSRDARRALSE</sequence>
<dbReference type="AlphaFoldDB" id="A0A812Q9K2"/>
<reference evidence="5" key="1">
    <citation type="submission" date="2021-02" db="EMBL/GenBank/DDBJ databases">
        <authorList>
            <person name="Dougan E. K."/>
            <person name="Rhodes N."/>
            <person name="Thang M."/>
            <person name="Chan C."/>
        </authorList>
    </citation>
    <scope>NUCLEOTIDE SEQUENCE</scope>
</reference>
<dbReference type="InterPro" id="IPR036943">
    <property type="entry name" value="FN_type2_sf"/>
</dbReference>